<sequence>MKAKVFGAGSIGNHLTQACRRAGWEVCVVDNDANALNRMKEEIYPKRYGAWDDGIKLYKTGEDPKGGYDVILIGTPPDAHLKIGLHVLKEEAPKVLQMEKPLCSPTLEGLKEFLDELKKNPETKVVVGYDHIVAENTLKAEEILSSGVFKNVLSMDCEFRSHWKNIFDAHPWLSGPKDTYLGFWKRGGGAGGEHSHGLNLWQHFAHVLGAGRIKEVTALIDYVEDGGASYDRSCFLQVVTEKGLVGRVAQDVITNPKKKFLEMQFSNGSLKWDNDVTKTTDQITINEYGKEKQVLDISKTRQDEFYHEVMHIQKLLDGSLAIKDSPISLERAVDTMLVLAASHKSAKEKKTIQVEYSY</sequence>
<accession>A0A1F5XYQ3</accession>
<dbReference type="Gene3D" id="3.30.360.10">
    <property type="entry name" value="Dihydrodipicolinate Reductase, domain 2"/>
    <property type="match status" value="1"/>
</dbReference>
<dbReference type="InterPro" id="IPR036291">
    <property type="entry name" value="NAD(P)-bd_dom_sf"/>
</dbReference>
<name>A0A1F5XYQ3_9BACT</name>
<dbReference type="PANTHER" id="PTHR43377:SF1">
    <property type="entry name" value="BILIVERDIN REDUCTASE A"/>
    <property type="match status" value="1"/>
</dbReference>
<dbReference type="SUPFAM" id="SSF51735">
    <property type="entry name" value="NAD(P)-binding Rossmann-fold domains"/>
    <property type="match status" value="1"/>
</dbReference>
<evidence type="ECO:0000259" key="1">
    <source>
        <dbReference type="Pfam" id="PF01408"/>
    </source>
</evidence>
<feature type="domain" description="Gfo/Idh/MocA-like oxidoreductase N-terminal" evidence="1">
    <location>
        <begin position="4"/>
        <end position="128"/>
    </location>
</feature>
<dbReference type="PROSITE" id="PS51257">
    <property type="entry name" value="PROKAR_LIPOPROTEIN"/>
    <property type="match status" value="1"/>
</dbReference>
<dbReference type="InterPro" id="IPR051450">
    <property type="entry name" value="Gfo/Idh/MocA_Oxidoreductases"/>
</dbReference>
<proteinExistence type="predicted"/>
<dbReference type="STRING" id="1798364.A3G54_01995"/>
<dbReference type="PANTHER" id="PTHR43377">
    <property type="entry name" value="BILIVERDIN REDUCTASE A"/>
    <property type="match status" value="1"/>
</dbReference>
<dbReference type="AlphaFoldDB" id="A0A1F5XYQ3"/>
<dbReference type="Pfam" id="PF01408">
    <property type="entry name" value="GFO_IDH_MocA"/>
    <property type="match status" value="1"/>
</dbReference>
<comment type="caution">
    <text evidence="2">The sequence shown here is derived from an EMBL/GenBank/DDBJ whole genome shotgun (WGS) entry which is preliminary data.</text>
</comment>
<dbReference type="GO" id="GO:0000166">
    <property type="term" value="F:nucleotide binding"/>
    <property type="evidence" value="ECO:0007669"/>
    <property type="project" value="InterPro"/>
</dbReference>
<gene>
    <name evidence="2" type="ORF">A3G54_01995</name>
</gene>
<evidence type="ECO:0000313" key="3">
    <source>
        <dbReference type="Proteomes" id="UP000178894"/>
    </source>
</evidence>
<reference evidence="2 3" key="1">
    <citation type="journal article" date="2016" name="Nat. Commun.">
        <title>Thousands of microbial genomes shed light on interconnected biogeochemical processes in an aquifer system.</title>
        <authorList>
            <person name="Anantharaman K."/>
            <person name="Brown C.T."/>
            <person name="Hug L.A."/>
            <person name="Sharon I."/>
            <person name="Castelle C.J."/>
            <person name="Probst A.J."/>
            <person name="Thomas B.C."/>
            <person name="Singh A."/>
            <person name="Wilkins M.J."/>
            <person name="Karaoz U."/>
            <person name="Brodie E.L."/>
            <person name="Williams K.H."/>
            <person name="Hubbard S.S."/>
            <person name="Banfield J.F."/>
        </authorList>
    </citation>
    <scope>NUCLEOTIDE SEQUENCE [LARGE SCALE GENOMIC DNA]</scope>
</reference>
<dbReference type="Proteomes" id="UP000178894">
    <property type="component" value="Unassembled WGS sequence"/>
</dbReference>
<dbReference type="SUPFAM" id="SSF55347">
    <property type="entry name" value="Glyceraldehyde-3-phosphate dehydrogenase-like, C-terminal domain"/>
    <property type="match status" value="1"/>
</dbReference>
<protein>
    <recommendedName>
        <fullName evidence="1">Gfo/Idh/MocA-like oxidoreductase N-terminal domain-containing protein</fullName>
    </recommendedName>
</protein>
<organism evidence="2 3">
    <name type="scientific">Candidatus Giovannonibacteria bacterium RIFCSPLOWO2_12_FULL_44_15</name>
    <dbReference type="NCBI Taxonomy" id="1798364"/>
    <lineage>
        <taxon>Bacteria</taxon>
        <taxon>Candidatus Giovannoniibacteriota</taxon>
    </lineage>
</organism>
<dbReference type="EMBL" id="MFIQ01000031">
    <property type="protein sequence ID" value="OGF93003.1"/>
    <property type="molecule type" value="Genomic_DNA"/>
</dbReference>
<evidence type="ECO:0000313" key="2">
    <source>
        <dbReference type="EMBL" id="OGF93003.1"/>
    </source>
</evidence>
<dbReference type="InterPro" id="IPR000683">
    <property type="entry name" value="Gfo/Idh/MocA-like_OxRdtase_N"/>
</dbReference>
<dbReference type="Gene3D" id="3.40.50.720">
    <property type="entry name" value="NAD(P)-binding Rossmann-like Domain"/>
    <property type="match status" value="1"/>
</dbReference>